<evidence type="ECO:0000313" key="3">
    <source>
        <dbReference type="Proteomes" id="UP001596409"/>
    </source>
</evidence>
<feature type="region of interest" description="Disordered" evidence="1">
    <location>
        <begin position="1"/>
        <end position="26"/>
    </location>
</feature>
<accession>A0ABW2E7S6</accession>
<name>A0ABW2E7S6_9ACTN</name>
<reference evidence="3" key="1">
    <citation type="journal article" date="2019" name="Int. J. Syst. Evol. Microbiol.">
        <title>The Global Catalogue of Microorganisms (GCM) 10K type strain sequencing project: providing services to taxonomists for standard genome sequencing and annotation.</title>
        <authorList>
            <consortium name="The Broad Institute Genomics Platform"/>
            <consortium name="The Broad Institute Genome Sequencing Center for Infectious Disease"/>
            <person name="Wu L."/>
            <person name="Ma J."/>
        </authorList>
    </citation>
    <scope>NUCLEOTIDE SEQUENCE [LARGE SCALE GENOMIC DNA]</scope>
    <source>
        <strain evidence="3">JCM 4855</strain>
    </source>
</reference>
<dbReference type="Proteomes" id="UP001596409">
    <property type="component" value="Unassembled WGS sequence"/>
</dbReference>
<dbReference type="RefSeq" id="WP_189880417.1">
    <property type="nucleotide sequence ID" value="NZ_BMWA01000041.1"/>
</dbReference>
<dbReference type="EMBL" id="JBHSYM010000072">
    <property type="protein sequence ID" value="MFC7016028.1"/>
    <property type="molecule type" value="Genomic_DNA"/>
</dbReference>
<organism evidence="2 3">
    <name type="scientific">Streptomyces viridiviolaceus</name>
    <dbReference type="NCBI Taxonomy" id="68282"/>
    <lineage>
        <taxon>Bacteria</taxon>
        <taxon>Bacillati</taxon>
        <taxon>Actinomycetota</taxon>
        <taxon>Actinomycetes</taxon>
        <taxon>Kitasatosporales</taxon>
        <taxon>Streptomycetaceae</taxon>
        <taxon>Streptomyces</taxon>
    </lineage>
</organism>
<protein>
    <recommendedName>
        <fullName evidence="4">GIY-YIG nuclease family protein</fullName>
    </recommendedName>
</protein>
<sequence length="178" mass="19822">MTNGPLAAGSPPLPVLWPLPPSPPSLGQLQDETREALTAGTVPMPSVALHCQQRVFARVREQLWQEQAEDGARLYVLDFAGPAPRVKIGRARSTDHLIRRIQGHLREKNKHGYGLIDACVTPPSADAERAEKQALQWMSHAYQLVPRTHEEFLDAHFVIAEACADMGVFRYNPQEDDD</sequence>
<keyword evidence="3" id="KW-1185">Reference proteome</keyword>
<feature type="compositionally biased region" description="Pro residues" evidence="1">
    <location>
        <begin position="11"/>
        <end position="24"/>
    </location>
</feature>
<evidence type="ECO:0000256" key="1">
    <source>
        <dbReference type="SAM" id="MobiDB-lite"/>
    </source>
</evidence>
<proteinExistence type="predicted"/>
<comment type="caution">
    <text evidence="2">The sequence shown here is derived from an EMBL/GenBank/DDBJ whole genome shotgun (WGS) entry which is preliminary data.</text>
</comment>
<evidence type="ECO:0000313" key="2">
    <source>
        <dbReference type="EMBL" id="MFC7016028.1"/>
    </source>
</evidence>
<evidence type="ECO:0008006" key="4">
    <source>
        <dbReference type="Google" id="ProtNLM"/>
    </source>
</evidence>
<gene>
    <name evidence="2" type="ORF">ACFQMH_30890</name>
</gene>